<name>V2WHS2_MONRO</name>
<comment type="caution">
    <text evidence="2">The sequence shown here is derived from an EMBL/GenBank/DDBJ whole genome shotgun (WGS) entry which is preliminary data.</text>
</comment>
<organism evidence="2 3">
    <name type="scientific">Moniliophthora roreri (strain MCA 2997)</name>
    <name type="common">Cocoa frosty pod rot fungus</name>
    <name type="synonym">Crinipellis roreri</name>
    <dbReference type="NCBI Taxonomy" id="1381753"/>
    <lineage>
        <taxon>Eukaryota</taxon>
        <taxon>Fungi</taxon>
        <taxon>Dikarya</taxon>
        <taxon>Basidiomycota</taxon>
        <taxon>Agaricomycotina</taxon>
        <taxon>Agaricomycetes</taxon>
        <taxon>Agaricomycetidae</taxon>
        <taxon>Agaricales</taxon>
        <taxon>Marasmiineae</taxon>
        <taxon>Marasmiaceae</taxon>
        <taxon>Moniliophthora</taxon>
    </lineage>
</organism>
<gene>
    <name evidence="2" type="ORF">Moror_4954</name>
</gene>
<accession>V2WHS2</accession>
<dbReference type="AlphaFoldDB" id="V2WHS2"/>
<evidence type="ECO:0000313" key="3">
    <source>
        <dbReference type="Proteomes" id="UP000017559"/>
    </source>
</evidence>
<feature type="signal peptide" evidence="1">
    <location>
        <begin position="1"/>
        <end position="21"/>
    </location>
</feature>
<dbReference type="HOGENOM" id="CLU_1518270_0_0_1"/>
<keyword evidence="1" id="KW-0732">Signal</keyword>
<dbReference type="Proteomes" id="UP000017559">
    <property type="component" value="Unassembled WGS sequence"/>
</dbReference>
<evidence type="ECO:0000256" key="1">
    <source>
        <dbReference type="SAM" id="SignalP"/>
    </source>
</evidence>
<reference evidence="2 3" key="1">
    <citation type="journal article" date="2014" name="BMC Genomics">
        <title>Genome and secretome analysis of the hemibiotrophic fungal pathogen, Moniliophthora roreri, which causes frosty pod rot disease of cacao: mechanisms of the biotrophic and necrotrophic phases.</title>
        <authorList>
            <person name="Meinhardt L.W."/>
            <person name="Costa G.G.L."/>
            <person name="Thomazella D.P.T."/>
            <person name="Teixeira P.J.P.L."/>
            <person name="Carazzolle M.F."/>
            <person name="Schuster S.C."/>
            <person name="Carlson J.E."/>
            <person name="Guiltinan M.J."/>
            <person name="Mieczkowski P."/>
            <person name="Farmer A."/>
            <person name="Ramaraj T."/>
            <person name="Crozier J."/>
            <person name="Davis R.E."/>
            <person name="Shao J."/>
            <person name="Melnick R.L."/>
            <person name="Pereira G.A.G."/>
            <person name="Bailey B.A."/>
        </authorList>
    </citation>
    <scope>NUCLEOTIDE SEQUENCE [LARGE SCALE GENOMIC DNA]</scope>
    <source>
        <strain evidence="2 3">MCA 2997</strain>
    </source>
</reference>
<evidence type="ECO:0000313" key="2">
    <source>
        <dbReference type="EMBL" id="ESK86403.1"/>
    </source>
</evidence>
<keyword evidence="3" id="KW-1185">Reference proteome</keyword>
<protein>
    <recommendedName>
        <fullName evidence="4">Extracellular membrane protein CFEM domain-containing protein</fullName>
    </recommendedName>
</protein>
<proteinExistence type="predicted"/>
<sequence>MMLSGAVSSVVLSTLLALVSTGPIAVYASENAARSVNELSNLFARQTGNGLGNLPSSIPSACQNTCAKLSSCGTSVDCICTNTGISNLSSCLSCAASNDSSFSASDAQELMNNFTDGCKALGYDVKPQTISGNSKGGSSGSSAANGNASGGGDNGAIANGATLTGIGASVVSVLLLL</sequence>
<dbReference type="KEGG" id="mrr:Moror_4954"/>
<feature type="chain" id="PRO_5004712955" description="Extracellular membrane protein CFEM domain-containing protein" evidence="1">
    <location>
        <begin position="22"/>
        <end position="177"/>
    </location>
</feature>
<evidence type="ECO:0008006" key="4">
    <source>
        <dbReference type="Google" id="ProtNLM"/>
    </source>
</evidence>
<dbReference type="EMBL" id="AWSO01000934">
    <property type="protein sequence ID" value="ESK86403.1"/>
    <property type="molecule type" value="Genomic_DNA"/>
</dbReference>